<dbReference type="PANTHER" id="PTHR46007:SF8">
    <property type="entry name" value="C2H2-TYPE DOMAIN-CONTAINING PROTEIN"/>
    <property type="match status" value="1"/>
</dbReference>
<name>A0A6P6S3U4_9EIME</name>
<dbReference type="RefSeq" id="XP_026193965.1">
    <property type="nucleotide sequence ID" value="XM_026338180.1"/>
</dbReference>
<dbReference type="GO" id="GO:0045944">
    <property type="term" value="P:positive regulation of transcription by RNA polymerase II"/>
    <property type="evidence" value="ECO:0007669"/>
    <property type="project" value="TreeGrafter"/>
</dbReference>
<gene>
    <name evidence="2" type="primary">LOC34618267</name>
</gene>
<organism evidence="1 2">
    <name type="scientific">Cyclospora cayetanensis</name>
    <dbReference type="NCBI Taxonomy" id="88456"/>
    <lineage>
        <taxon>Eukaryota</taxon>
        <taxon>Sar</taxon>
        <taxon>Alveolata</taxon>
        <taxon>Apicomplexa</taxon>
        <taxon>Conoidasida</taxon>
        <taxon>Coccidia</taxon>
        <taxon>Eucoccidiorida</taxon>
        <taxon>Eimeriorina</taxon>
        <taxon>Eimeriidae</taxon>
        <taxon>Cyclospora</taxon>
    </lineage>
</organism>
<sequence>SSTSGSTSGRTFSTDARVIYLNSTTRRRSVVHAGADLPPLFIVPRLRQLQPLLQSLSSSSSSTDTYMPSPLAINLKHLIQRRRTAKRSNYHPQLLPVPPPPAFPPSTGVAAASPPLPQSAAAAAAAVGQQQLQQQQLQQLQDSQLLQLHGEAPLYGLGFAGRNVVALGEDADAADAVSPTFAAVSSLERVAVAALTRWKAAAEAPSPSSPSPSSSAAADRDDQSFWKELCDRLYASRDVMPLTSLATVLRLICCRYLCTEAAASPYFLRHFASFPHLPDSSLPPPSPQQLQHKQQRLPSQRPVAASLLLPLTREFIDDAHCLSAAAAADVAAVYAVCNACSVDLLQLLLRRSVDTWLLPESELVAQRQQLQQVASSQQRQQVQLFASKPDAMTSFSPHEFAVFCSAVQHLLKQAQPLLQRQAQERHQQQAQERHQQQAAPLLPLEAAFFRKASAFLLRCTDQQQKDAAQQQAALGSLAALAGDVLQTQPQQQDTELFKACVELLRAADIFVPRRGAARDTATHTTKDTATDAAVVAFCCKETARLMACLNIPDTHGSPSTTPRTNFPGATALHHMLLQAAKLLQQQHEHLESGESVGTAHVSAPSMAAAGRLQYVALRRAQVPAAETLQLMRCVGDATAAAAQILMQPALKRRLGEGVHQQSQLHAEMQRLQQQQCLEKASALFTAPQAAEQRELQAAARQLVETVVSVITARGSSLLPSASDACRALLLLWLAAAEKAPEGSSRSRLLAHKTAQQVSEQQMHRCELNCCVSVAIFILQDLIAEIVRRFAEISQPEKQFLSQAVSVLGIRPPKATPRSQSCSLQEAALGRLSSFVPTDKEAQQLLARQETHEHKVIFPLLLPVCRWKGVPLGLSGSRQVSVKAMQDVLREGGSAKGGEKRVLVAAFEALLARWRSVRGSCAL</sequence>
<dbReference type="InterPro" id="IPR051647">
    <property type="entry name" value="Mediator_comp_sub12"/>
</dbReference>
<dbReference type="PANTHER" id="PTHR46007">
    <property type="entry name" value="MEDIATOR OF RNA POLYMERASE II TRANSCRIPTION SUBUNIT 12"/>
    <property type="match status" value="1"/>
</dbReference>
<feature type="non-terminal residue" evidence="2">
    <location>
        <position position="1"/>
    </location>
</feature>
<dbReference type="GO" id="GO:0016592">
    <property type="term" value="C:mediator complex"/>
    <property type="evidence" value="ECO:0007669"/>
    <property type="project" value="TreeGrafter"/>
</dbReference>
<reference evidence="2" key="1">
    <citation type="submission" date="2025-08" db="UniProtKB">
        <authorList>
            <consortium name="RefSeq"/>
        </authorList>
    </citation>
    <scope>IDENTIFICATION</scope>
</reference>
<dbReference type="GO" id="GO:0003713">
    <property type="term" value="F:transcription coactivator activity"/>
    <property type="evidence" value="ECO:0007669"/>
    <property type="project" value="TreeGrafter"/>
</dbReference>
<proteinExistence type="predicted"/>
<evidence type="ECO:0000313" key="2">
    <source>
        <dbReference type="RefSeq" id="XP_026193965.1"/>
    </source>
</evidence>
<dbReference type="GeneID" id="34618267"/>
<accession>A0A6P6S3U4</accession>
<dbReference type="Proteomes" id="UP000515125">
    <property type="component" value="Unplaced"/>
</dbReference>
<protein>
    <submittedName>
        <fullName evidence="2">Uncharacterized protein LOC34618267</fullName>
    </submittedName>
</protein>
<evidence type="ECO:0000313" key="1">
    <source>
        <dbReference type="Proteomes" id="UP000515125"/>
    </source>
</evidence>
<dbReference type="OrthoDB" id="348465at2759"/>
<keyword evidence="1" id="KW-1185">Reference proteome</keyword>
<dbReference type="AlphaFoldDB" id="A0A6P6S3U4"/>